<dbReference type="PANTHER" id="PTHR16943:SF8">
    <property type="entry name" value="2-METHYLCITRATE DEHYDRATASE"/>
    <property type="match status" value="1"/>
</dbReference>
<dbReference type="InterPro" id="IPR005656">
    <property type="entry name" value="MmgE_PrpD"/>
</dbReference>
<evidence type="ECO:0000313" key="5">
    <source>
        <dbReference type="Proteomes" id="UP000292507"/>
    </source>
</evidence>
<evidence type="ECO:0000259" key="3">
    <source>
        <dbReference type="Pfam" id="PF19305"/>
    </source>
</evidence>
<dbReference type="Pfam" id="PF03972">
    <property type="entry name" value="MmgE_PrpD_N"/>
    <property type="match status" value="1"/>
</dbReference>
<dbReference type="RefSeq" id="WP_158657492.1">
    <property type="nucleotide sequence ID" value="NZ_POQT01000003.1"/>
</dbReference>
<dbReference type="Pfam" id="PF19305">
    <property type="entry name" value="MmgE_PrpD_C"/>
    <property type="match status" value="1"/>
</dbReference>
<evidence type="ECO:0000259" key="2">
    <source>
        <dbReference type="Pfam" id="PF03972"/>
    </source>
</evidence>
<dbReference type="InterPro" id="IPR036148">
    <property type="entry name" value="MmgE/PrpD_sf"/>
</dbReference>
<reference evidence="4 5" key="1">
    <citation type="submission" date="2019-02" db="EMBL/GenBank/DDBJ databases">
        <title>Sequencing the genomes of 1000 actinobacteria strains.</title>
        <authorList>
            <person name="Klenk H.-P."/>
        </authorList>
    </citation>
    <scope>NUCLEOTIDE SEQUENCE [LARGE SCALE GENOMIC DNA]</scope>
    <source>
        <strain evidence="4 5">DSM 44509</strain>
    </source>
</reference>
<protein>
    <submittedName>
        <fullName evidence="4">2-methylcitrate dehydratase PrpD</fullName>
    </submittedName>
</protein>
<comment type="caution">
    <text evidence="4">The sequence shown here is derived from an EMBL/GenBank/DDBJ whole genome shotgun (WGS) entry which is preliminary data.</text>
</comment>
<proteinExistence type="inferred from homology"/>
<dbReference type="PANTHER" id="PTHR16943">
    <property type="entry name" value="2-METHYLCITRATE DEHYDRATASE-RELATED"/>
    <property type="match status" value="1"/>
</dbReference>
<dbReference type="InterPro" id="IPR045336">
    <property type="entry name" value="MmgE_PrpD_N"/>
</dbReference>
<keyword evidence="5" id="KW-1185">Reference proteome</keyword>
<gene>
    <name evidence="4" type="ORF">BKA19_3922</name>
</gene>
<feature type="domain" description="MmgE/PrpD N-terminal" evidence="2">
    <location>
        <begin position="11"/>
        <end position="254"/>
    </location>
</feature>
<name>A0A4Q7YC09_9ACTN</name>
<evidence type="ECO:0000256" key="1">
    <source>
        <dbReference type="ARBA" id="ARBA00006174"/>
    </source>
</evidence>
<dbReference type="Gene3D" id="3.30.1330.120">
    <property type="entry name" value="2-methylcitrate dehydratase PrpD"/>
    <property type="match status" value="1"/>
</dbReference>
<dbReference type="Proteomes" id="UP000292507">
    <property type="component" value="Unassembled WGS sequence"/>
</dbReference>
<comment type="similarity">
    <text evidence="1">Belongs to the PrpD family.</text>
</comment>
<dbReference type="InterPro" id="IPR042188">
    <property type="entry name" value="MmgE/PrpD_sf_2"/>
</dbReference>
<evidence type="ECO:0000313" key="4">
    <source>
        <dbReference type="EMBL" id="RZU34164.1"/>
    </source>
</evidence>
<accession>A0A4Q7YC09</accession>
<dbReference type="AlphaFoldDB" id="A0A4Q7YC09"/>
<sequence>MRSEISPETARLAEFVAAARTAEVPPAVAEKAAMHVIDTLAATLSGSCLPPGVRGAEYVQDIGGRPVATVLGAGGLRTDVVSAALANGMSAHADETDDSHAASISHPGCAVVPAALAVAEQQGSSGQEFLRAVIAGYDVGPRVVLAMGHPRLDTERSGHSTHALVGLFGAAAAAAVLYGLDERGVRHTLSYAAQSGSGVTSWVRDGNHVEKAFVFGGMPASNGVRAAAMVASGCDGVDDVFAQQPNFLDAFSDDVRRDRLVDGLGDRYEVVQTNIKKFAVGSPAQAAVQAMLDLVGEHDFDPGTVEDIEIVLPHDLARVVDGRDMPDINCQYLVIGTMLDKAFSFAMAHDDERMRSPQVAGLMARTRLRPDPEKAGVRTAEVTVRTSDGGEFYRYVPAVRGTVDDPMSREEVHAKALDLIAPVIGEDSSTALLGKLWALQDLGDVKEIVDLMGSQAGA</sequence>
<dbReference type="EMBL" id="SHKV01000001">
    <property type="protein sequence ID" value="RZU34164.1"/>
    <property type="molecule type" value="Genomic_DNA"/>
</dbReference>
<dbReference type="InterPro" id="IPR045337">
    <property type="entry name" value="MmgE_PrpD_C"/>
</dbReference>
<dbReference type="Gene3D" id="1.10.4100.10">
    <property type="entry name" value="2-methylcitrate dehydratase PrpD"/>
    <property type="match status" value="1"/>
</dbReference>
<dbReference type="InterPro" id="IPR042183">
    <property type="entry name" value="MmgE/PrpD_sf_1"/>
</dbReference>
<feature type="domain" description="MmgE/PrpD C-terminal" evidence="3">
    <location>
        <begin position="278"/>
        <end position="428"/>
    </location>
</feature>
<organism evidence="4 5">
    <name type="scientific">Blastococcus saxobsidens</name>
    <dbReference type="NCBI Taxonomy" id="138336"/>
    <lineage>
        <taxon>Bacteria</taxon>
        <taxon>Bacillati</taxon>
        <taxon>Actinomycetota</taxon>
        <taxon>Actinomycetes</taxon>
        <taxon>Geodermatophilales</taxon>
        <taxon>Geodermatophilaceae</taxon>
        <taxon>Blastococcus</taxon>
    </lineage>
</organism>
<dbReference type="GO" id="GO:0016829">
    <property type="term" value="F:lyase activity"/>
    <property type="evidence" value="ECO:0007669"/>
    <property type="project" value="InterPro"/>
</dbReference>
<dbReference type="SUPFAM" id="SSF103378">
    <property type="entry name" value="2-methylcitrate dehydratase PrpD"/>
    <property type="match status" value="1"/>
</dbReference>